<sequence length="172" mass="18208">MGSVPSLRPAHQHDAAMVLALTLGAGFRASEVAHATGPFDPAQGLVTASGFRDLAPRQVPIAQVVLGQMSAFLEPVPAGRTLIRPARVATTTRLVGRFVARAWPEPPNLRRLRSSWIVGALSTGIDPSCLSDLAGTCDLTPYAAWARIPATQVADPRLIVPGTPGVWEVRYA</sequence>
<dbReference type="STRING" id="257309.DIP0816"/>
<dbReference type="KEGG" id="cdi:DIP0816"/>
<name>Q6NIG1_CORDI</name>
<dbReference type="HOGENOM" id="CLU_1575831_0_0_11"/>
<gene>
    <name evidence="1" type="ordered locus">DIP0816</name>
</gene>
<dbReference type="AlphaFoldDB" id="Q6NIG1"/>
<reference evidence="1 2" key="1">
    <citation type="journal article" date="2003" name="Nucleic Acids Res.">
        <title>The complete genome sequence and analysis of Corynebacterium diphtheriae NCTC13129.</title>
        <authorList>
            <person name="Cerdeno-Tarraga A.M."/>
            <person name="Efstratiou A."/>
            <person name="Dover L.G."/>
            <person name="Holden M.T.G."/>
            <person name="Pallen M."/>
            <person name="Bentley S.D."/>
            <person name="Besra G.S."/>
            <person name="Churcher C."/>
            <person name="James K.D."/>
            <person name="De Zoysa A."/>
            <person name="Chillingworth T."/>
            <person name="Cronin A."/>
            <person name="Dowd L."/>
            <person name="Feltwell T."/>
            <person name="Hamlin N."/>
            <person name="Holroyd S."/>
            <person name="Jagels K."/>
            <person name="Moule S."/>
            <person name="Quail M.A."/>
            <person name="Rabbinowitsch E."/>
            <person name="Rutherford K."/>
            <person name="Thomson N.R."/>
            <person name="Unwin L."/>
            <person name="Whitehead S."/>
            <person name="Barrell B.G.Parkhill.J."/>
        </authorList>
    </citation>
    <scope>NUCLEOTIDE SEQUENCE [LARGE SCALE GENOMIC DNA]</scope>
    <source>
        <strain evidence="2">ATCC 700971 / NCTC 13129 / Biotype gravis</strain>
    </source>
</reference>
<organism evidence="1 2">
    <name type="scientific">Corynebacterium diphtheriae (strain ATCC 700971 / NCTC 13129 / Biotype gravis)</name>
    <dbReference type="NCBI Taxonomy" id="257309"/>
    <lineage>
        <taxon>Bacteria</taxon>
        <taxon>Bacillati</taxon>
        <taxon>Actinomycetota</taxon>
        <taxon>Actinomycetes</taxon>
        <taxon>Mycobacteriales</taxon>
        <taxon>Corynebacteriaceae</taxon>
        <taxon>Corynebacterium</taxon>
    </lineage>
</organism>
<protein>
    <submittedName>
        <fullName evidence="1">Exported protein</fullName>
    </submittedName>
</protein>
<evidence type="ECO:0000313" key="1">
    <source>
        <dbReference type="EMBL" id="CAE49332.1"/>
    </source>
</evidence>
<keyword evidence="2" id="KW-1185">Reference proteome</keyword>
<dbReference type="Proteomes" id="UP000002198">
    <property type="component" value="Chromosome"/>
</dbReference>
<proteinExistence type="predicted"/>
<dbReference type="EMBL" id="BX248356">
    <property type="protein sequence ID" value="CAE49332.1"/>
    <property type="molecule type" value="Genomic_DNA"/>
</dbReference>
<accession>Q6NIG1</accession>
<evidence type="ECO:0000313" key="2">
    <source>
        <dbReference type="Proteomes" id="UP000002198"/>
    </source>
</evidence>